<protein>
    <submittedName>
        <fullName evidence="2">PIN domain-containing protein</fullName>
    </submittedName>
</protein>
<dbReference type="Pfam" id="PF01850">
    <property type="entry name" value="PIN"/>
    <property type="match status" value="1"/>
</dbReference>
<proteinExistence type="predicted"/>
<name>A0A975BE52_9BACT</name>
<organism evidence="2 3">
    <name type="scientific">Desulfonema limicola</name>
    <dbReference type="NCBI Taxonomy" id="45656"/>
    <lineage>
        <taxon>Bacteria</taxon>
        <taxon>Pseudomonadati</taxon>
        <taxon>Thermodesulfobacteriota</taxon>
        <taxon>Desulfobacteria</taxon>
        <taxon>Desulfobacterales</taxon>
        <taxon>Desulfococcaceae</taxon>
        <taxon>Desulfonema</taxon>
    </lineage>
</organism>
<dbReference type="InterPro" id="IPR052919">
    <property type="entry name" value="TA_system_RNase"/>
</dbReference>
<dbReference type="SUPFAM" id="SSF88723">
    <property type="entry name" value="PIN domain-like"/>
    <property type="match status" value="1"/>
</dbReference>
<keyword evidence="3" id="KW-1185">Reference proteome</keyword>
<dbReference type="Gene3D" id="3.40.50.1010">
    <property type="entry name" value="5'-nuclease"/>
    <property type="match status" value="1"/>
</dbReference>
<dbReference type="Proteomes" id="UP000663720">
    <property type="component" value="Chromosome"/>
</dbReference>
<feature type="domain" description="PIN" evidence="1">
    <location>
        <begin position="4"/>
        <end position="123"/>
    </location>
</feature>
<evidence type="ECO:0000313" key="3">
    <source>
        <dbReference type="Proteomes" id="UP000663720"/>
    </source>
</evidence>
<dbReference type="PANTHER" id="PTHR36173:SF2">
    <property type="entry name" value="RIBONUCLEASE VAPC16"/>
    <property type="match status" value="1"/>
</dbReference>
<dbReference type="InterPro" id="IPR002716">
    <property type="entry name" value="PIN_dom"/>
</dbReference>
<reference evidence="2" key="1">
    <citation type="journal article" date="2021" name="Microb. Physiol.">
        <title>Proteogenomic Insights into the Physiology of Marine, Sulfate-Reducing, Filamentous Desulfonema limicola and Desulfonema magnum.</title>
        <authorList>
            <person name="Schnaars V."/>
            <person name="Wohlbrand L."/>
            <person name="Scheve S."/>
            <person name="Hinrichs C."/>
            <person name="Reinhardt R."/>
            <person name="Rabus R."/>
        </authorList>
    </citation>
    <scope>NUCLEOTIDE SEQUENCE</scope>
    <source>
        <strain evidence="2">5ac10</strain>
    </source>
</reference>
<evidence type="ECO:0000259" key="1">
    <source>
        <dbReference type="Pfam" id="PF01850"/>
    </source>
</evidence>
<dbReference type="InterPro" id="IPR029060">
    <property type="entry name" value="PIN-like_dom_sf"/>
</dbReference>
<dbReference type="RefSeq" id="WP_207689428.1">
    <property type="nucleotide sequence ID" value="NZ_CP061799.1"/>
</dbReference>
<dbReference type="AlphaFoldDB" id="A0A975BE52"/>
<accession>A0A975BE52</accession>
<dbReference type="KEGG" id="dli:dnl_60280"/>
<dbReference type="EMBL" id="CP061799">
    <property type="protein sequence ID" value="QTA83615.1"/>
    <property type="molecule type" value="Genomic_DNA"/>
</dbReference>
<dbReference type="CDD" id="cd09872">
    <property type="entry name" value="PIN_Sll0205-like"/>
    <property type="match status" value="1"/>
</dbReference>
<gene>
    <name evidence="2" type="ORF">dnl_60280</name>
</gene>
<sequence>MKLLLDTHVFIWWAANPEKLSNAALNACEDKSNSLFLSSASIWEMQIKMQIGKMRLPCSLKNLIKQHENSNELDILNISLNHIYKLEELPMHHRDPFDRMLICQSIEEKLVVISKDNVFSDYEVNLLW</sequence>
<dbReference type="InterPro" id="IPR041705">
    <property type="entry name" value="PIN_Sll0205"/>
</dbReference>
<evidence type="ECO:0000313" key="2">
    <source>
        <dbReference type="EMBL" id="QTA83615.1"/>
    </source>
</evidence>
<dbReference type="PANTHER" id="PTHR36173">
    <property type="entry name" value="RIBONUCLEASE VAPC16-RELATED"/>
    <property type="match status" value="1"/>
</dbReference>